<dbReference type="Gene3D" id="2.60.120.200">
    <property type="match status" value="1"/>
</dbReference>
<evidence type="ECO:0000256" key="5">
    <source>
        <dbReference type="ARBA" id="ARBA00023180"/>
    </source>
</evidence>
<comment type="caution">
    <text evidence="11">The sequence shown here is derived from an EMBL/GenBank/DDBJ whole genome shotgun (WGS) entry which is preliminary data.</text>
</comment>
<name>A0A7K7J325_LOXCU</name>
<dbReference type="SUPFAM" id="SSF49899">
    <property type="entry name" value="Concanavalin A-like lectins/glucanases"/>
    <property type="match status" value="1"/>
</dbReference>
<keyword evidence="4" id="KW-1015">Disulfide bond</keyword>
<evidence type="ECO:0000256" key="9">
    <source>
        <dbReference type="SAM" id="SignalP"/>
    </source>
</evidence>
<keyword evidence="3" id="KW-0106">Calcium</keyword>
<dbReference type="GO" id="GO:0060385">
    <property type="term" value="P:axonogenesis involved in innervation"/>
    <property type="evidence" value="ECO:0007669"/>
    <property type="project" value="TreeGrafter"/>
</dbReference>
<evidence type="ECO:0000256" key="7">
    <source>
        <dbReference type="SAM" id="Coils"/>
    </source>
</evidence>
<dbReference type="PANTHER" id="PTHR19277:SF24">
    <property type="entry name" value="NEURONAL PENTRAXIN-1"/>
    <property type="match status" value="1"/>
</dbReference>
<dbReference type="Pfam" id="PF00354">
    <property type="entry name" value="Pentaxin"/>
    <property type="match status" value="1"/>
</dbReference>
<dbReference type="InterPro" id="IPR013320">
    <property type="entry name" value="ConA-like_dom_sf"/>
</dbReference>
<feature type="region of interest" description="Disordered" evidence="8">
    <location>
        <begin position="167"/>
        <end position="189"/>
    </location>
</feature>
<feature type="chain" id="PRO_5029461231" evidence="9">
    <location>
        <begin position="17"/>
        <end position="417"/>
    </location>
</feature>
<dbReference type="PANTHER" id="PTHR19277">
    <property type="entry name" value="PENTRAXIN"/>
    <property type="match status" value="1"/>
</dbReference>
<dbReference type="CDD" id="cd00152">
    <property type="entry name" value="PTX"/>
    <property type="match status" value="1"/>
</dbReference>
<accession>A0A7K7J325</accession>
<dbReference type="PROSITE" id="PS00289">
    <property type="entry name" value="PTX_1"/>
    <property type="match status" value="1"/>
</dbReference>
<evidence type="ECO:0000256" key="8">
    <source>
        <dbReference type="SAM" id="MobiDB-lite"/>
    </source>
</evidence>
<feature type="coiled-coil region" evidence="7">
    <location>
        <begin position="56"/>
        <end position="83"/>
    </location>
</feature>
<feature type="non-terminal residue" evidence="11">
    <location>
        <position position="417"/>
    </location>
</feature>
<dbReference type="AlphaFoldDB" id="A0A7K7J325"/>
<feature type="signal peptide" evidence="9">
    <location>
        <begin position="1"/>
        <end position="16"/>
    </location>
</feature>
<dbReference type="Proteomes" id="UP000564784">
    <property type="component" value="Unassembled WGS sequence"/>
</dbReference>
<evidence type="ECO:0000259" key="10">
    <source>
        <dbReference type="PROSITE" id="PS51828"/>
    </source>
</evidence>
<evidence type="ECO:0000256" key="2">
    <source>
        <dbReference type="ARBA" id="ARBA00022723"/>
    </source>
</evidence>
<keyword evidence="7" id="KW-0175">Coiled coil</keyword>
<comment type="caution">
    <text evidence="6">Lacks conserved residue(s) required for the propagation of feature annotation.</text>
</comment>
<dbReference type="EMBL" id="VZSM01005426">
    <property type="protein sequence ID" value="NWZ00635.1"/>
    <property type="molecule type" value="Genomic_DNA"/>
</dbReference>
<feature type="coiled-coil region" evidence="7">
    <location>
        <begin position="115"/>
        <end position="161"/>
    </location>
</feature>
<feature type="compositionally biased region" description="Basic and acidic residues" evidence="8">
    <location>
        <begin position="167"/>
        <end position="186"/>
    </location>
</feature>
<gene>
    <name evidence="11" type="primary">Nptx1</name>
    <name evidence="11" type="ORF">LOXCUR_R01127</name>
</gene>
<evidence type="ECO:0000256" key="3">
    <source>
        <dbReference type="ARBA" id="ARBA00022837"/>
    </source>
</evidence>
<dbReference type="PRINTS" id="PR00895">
    <property type="entry name" value="PENTAXIN"/>
</dbReference>
<evidence type="ECO:0000256" key="6">
    <source>
        <dbReference type="PROSITE-ProRule" id="PRU01172"/>
    </source>
</evidence>
<organism evidence="11 12">
    <name type="scientific">Loxia curvirostra</name>
    <name type="common">Red crossbill</name>
    <dbReference type="NCBI Taxonomy" id="64802"/>
    <lineage>
        <taxon>Eukaryota</taxon>
        <taxon>Metazoa</taxon>
        <taxon>Chordata</taxon>
        <taxon>Craniata</taxon>
        <taxon>Vertebrata</taxon>
        <taxon>Euteleostomi</taxon>
        <taxon>Archelosauria</taxon>
        <taxon>Archosauria</taxon>
        <taxon>Dinosauria</taxon>
        <taxon>Saurischia</taxon>
        <taxon>Theropoda</taxon>
        <taxon>Coelurosauria</taxon>
        <taxon>Aves</taxon>
        <taxon>Neognathae</taxon>
        <taxon>Neoaves</taxon>
        <taxon>Telluraves</taxon>
        <taxon>Australaves</taxon>
        <taxon>Passeriformes</taxon>
        <taxon>Passeroidea</taxon>
        <taxon>Fringillidae</taxon>
        <taxon>Carduelinae</taxon>
        <taxon>Loxia</taxon>
    </lineage>
</organism>
<dbReference type="PROSITE" id="PS51828">
    <property type="entry name" value="PTX_2"/>
    <property type="match status" value="1"/>
</dbReference>
<dbReference type="SMART" id="SM00159">
    <property type="entry name" value="PTX"/>
    <property type="match status" value="1"/>
</dbReference>
<keyword evidence="9" id="KW-0732">Signal</keyword>
<protein>
    <submittedName>
        <fullName evidence="11">NPTX1 protein</fullName>
    </submittedName>
</protein>
<sequence length="417" mass="45862">LPLLLLLGPALGQGLGQTRFICTSVPLDGDVCAASALGTGSAEELKGTVLQLRETVLQQKETIMNQKETIRELTAKLGRCESQSVLELPGEGKGRKGFSKNTMGDLSRPAAAETLSQLGQTLQSLKTRLENLEQFSRMNSSSQTNNLKDILQNKIDDLEKQVLSRVNSLEEGKLSPRNESEERGKIESTLTSLHQRISDLEKGQKDNRPPDRFQLTFPLRTNYMYAKVKKSLPEMYAFSICMWIKSSASPGMGTPFSYAVPGQANELVLIEWGNNPMEILINDKVAKLPFAINDGKWHHICVTWTTRDGVWEAYQDGTQTGNGENLAPYHPIKPQGVLVLGQEQDTLGGGFDATQAFVGELAHFNVWDRKLSPGEVYGLATCSSKALAGNVIAWAEANIDIYGGATKWTFEACRQLN</sequence>
<keyword evidence="5" id="KW-0325">Glycoprotein</keyword>
<proteinExistence type="predicted"/>
<dbReference type="GO" id="GO:0046872">
    <property type="term" value="F:metal ion binding"/>
    <property type="evidence" value="ECO:0007669"/>
    <property type="project" value="UniProtKB-KW"/>
</dbReference>
<feature type="domain" description="Pentraxin (PTX)" evidence="10">
    <location>
        <begin position="211"/>
        <end position="413"/>
    </location>
</feature>
<keyword evidence="12" id="KW-1185">Reference proteome</keyword>
<dbReference type="FunFam" id="2.60.120.200:FF:000012">
    <property type="entry name" value="neuronal pentraxin receptor"/>
    <property type="match status" value="1"/>
</dbReference>
<keyword evidence="2" id="KW-0479">Metal-binding</keyword>
<comment type="cofactor">
    <cofactor evidence="1">
        <name>Ca(2+)</name>
        <dbReference type="ChEBI" id="CHEBI:29108"/>
    </cofactor>
</comment>
<dbReference type="InterPro" id="IPR001759">
    <property type="entry name" value="PTX_dom"/>
</dbReference>
<reference evidence="11 12" key="1">
    <citation type="submission" date="2019-09" db="EMBL/GenBank/DDBJ databases">
        <title>Bird 10,000 Genomes (B10K) Project - Family phase.</title>
        <authorList>
            <person name="Zhang G."/>
        </authorList>
    </citation>
    <scope>NUCLEOTIDE SEQUENCE [LARGE SCALE GENOMIC DNA]</scope>
    <source>
        <strain evidence="11">OUT-0011</strain>
        <tissue evidence="11">Muscle</tissue>
    </source>
</reference>
<evidence type="ECO:0000313" key="11">
    <source>
        <dbReference type="EMBL" id="NWZ00635.1"/>
    </source>
</evidence>
<evidence type="ECO:0000256" key="1">
    <source>
        <dbReference type="ARBA" id="ARBA00001913"/>
    </source>
</evidence>
<dbReference type="InterPro" id="IPR051360">
    <property type="entry name" value="Neuronal_Pentraxin_Related"/>
</dbReference>
<evidence type="ECO:0000256" key="4">
    <source>
        <dbReference type="ARBA" id="ARBA00023157"/>
    </source>
</evidence>
<dbReference type="InterPro" id="IPR030476">
    <property type="entry name" value="Pentaxin_CS"/>
</dbReference>
<dbReference type="OrthoDB" id="8871962at2759"/>
<feature type="non-terminal residue" evidence="11">
    <location>
        <position position="1"/>
    </location>
</feature>
<evidence type="ECO:0000313" key="12">
    <source>
        <dbReference type="Proteomes" id="UP000564784"/>
    </source>
</evidence>